<evidence type="ECO:0000313" key="2">
    <source>
        <dbReference type="Proteomes" id="UP001141166"/>
    </source>
</evidence>
<dbReference type="EMBL" id="JAMWMK010000012">
    <property type="protein sequence ID" value="MDC4248083.1"/>
    <property type="molecule type" value="Genomic_DNA"/>
</dbReference>
<sequence>MAKRKAVKTIGVDDETADLLVEIKNEMENRIDDMTITQRSIVKRAVRELHKKIMDQKENDQD</sequence>
<evidence type="ECO:0000313" key="1">
    <source>
        <dbReference type="EMBL" id="MDC4248083.1"/>
    </source>
</evidence>
<accession>A0A9X3XWP6</accession>
<comment type="caution">
    <text evidence="1">The sequence shown here is derived from an EMBL/GenBank/DDBJ whole genome shotgun (WGS) entry which is preliminary data.</text>
</comment>
<proteinExistence type="predicted"/>
<name>A0A9X3XWP6_ENTFC</name>
<gene>
    <name evidence="1" type="ORF">M3X98_08435</name>
</gene>
<dbReference type="RefSeq" id="WP_272471404.1">
    <property type="nucleotide sequence ID" value="NZ_JAMWMK010000012.1"/>
</dbReference>
<dbReference type="Proteomes" id="UP001141166">
    <property type="component" value="Unassembled WGS sequence"/>
</dbReference>
<protein>
    <submittedName>
        <fullName evidence="1">Uncharacterized protein</fullName>
    </submittedName>
</protein>
<dbReference type="AlphaFoldDB" id="A0A9X3XWP6"/>
<reference evidence="1" key="1">
    <citation type="submission" date="2022-05" db="EMBL/GenBank/DDBJ databases">
        <title>Draft genome sequences of Clostridium perfringens strains isolated from Peru.</title>
        <authorList>
            <person name="Hurtado R."/>
            <person name="Lima L."/>
            <person name="Sousa T."/>
            <person name="Jaiswal A.K."/>
            <person name="Tiwari S."/>
            <person name="Maturrano L."/>
            <person name="Brenig B."/>
            <person name="Azevedo V."/>
        </authorList>
    </citation>
    <scope>NUCLEOTIDE SEQUENCE</scope>
    <source>
        <strain evidence="1">CP4</strain>
    </source>
</reference>
<organism evidence="1 2">
    <name type="scientific">Enterococcus faecium</name>
    <name type="common">Streptococcus faecium</name>
    <dbReference type="NCBI Taxonomy" id="1352"/>
    <lineage>
        <taxon>Bacteria</taxon>
        <taxon>Bacillati</taxon>
        <taxon>Bacillota</taxon>
        <taxon>Bacilli</taxon>
        <taxon>Lactobacillales</taxon>
        <taxon>Enterococcaceae</taxon>
        <taxon>Enterococcus</taxon>
    </lineage>
</organism>